<organism evidence="1 2">
    <name type="scientific">Portunus trituberculatus</name>
    <name type="common">Swimming crab</name>
    <name type="synonym">Neptunus trituberculatus</name>
    <dbReference type="NCBI Taxonomy" id="210409"/>
    <lineage>
        <taxon>Eukaryota</taxon>
        <taxon>Metazoa</taxon>
        <taxon>Ecdysozoa</taxon>
        <taxon>Arthropoda</taxon>
        <taxon>Crustacea</taxon>
        <taxon>Multicrustacea</taxon>
        <taxon>Malacostraca</taxon>
        <taxon>Eumalacostraca</taxon>
        <taxon>Eucarida</taxon>
        <taxon>Decapoda</taxon>
        <taxon>Pleocyemata</taxon>
        <taxon>Brachyura</taxon>
        <taxon>Eubrachyura</taxon>
        <taxon>Portunoidea</taxon>
        <taxon>Portunidae</taxon>
        <taxon>Portuninae</taxon>
        <taxon>Portunus</taxon>
    </lineage>
</organism>
<proteinExistence type="predicted"/>
<dbReference type="EMBL" id="VSRR010083876">
    <property type="protein sequence ID" value="MPC90289.1"/>
    <property type="molecule type" value="Genomic_DNA"/>
</dbReference>
<protein>
    <submittedName>
        <fullName evidence="1">Uncharacterized protein</fullName>
    </submittedName>
</protein>
<dbReference type="Proteomes" id="UP000324222">
    <property type="component" value="Unassembled WGS sequence"/>
</dbReference>
<gene>
    <name evidence="1" type="ORF">E2C01_085266</name>
</gene>
<sequence>MEGGHVGVCITPITTTTATITTSSSNDNNNNLDITYTNPTTLHFLASTSLSLSLAARRHEAVFPLTKLTTSVYASTEAVARARRGS</sequence>
<accession>A0A5B7J6A6</accession>
<comment type="caution">
    <text evidence="1">The sequence shown here is derived from an EMBL/GenBank/DDBJ whole genome shotgun (WGS) entry which is preliminary data.</text>
</comment>
<evidence type="ECO:0000313" key="1">
    <source>
        <dbReference type="EMBL" id="MPC90289.1"/>
    </source>
</evidence>
<keyword evidence="2" id="KW-1185">Reference proteome</keyword>
<reference evidence="1 2" key="1">
    <citation type="submission" date="2019-05" db="EMBL/GenBank/DDBJ databases">
        <title>Another draft genome of Portunus trituberculatus and its Hox gene families provides insights of decapod evolution.</title>
        <authorList>
            <person name="Jeong J.-H."/>
            <person name="Song I."/>
            <person name="Kim S."/>
            <person name="Choi T."/>
            <person name="Kim D."/>
            <person name="Ryu S."/>
            <person name="Kim W."/>
        </authorList>
    </citation>
    <scope>NUCLEOTIDE SEQUENCE [LARGE SCALE GENOMIC DNA]</scope>
    <source>
        <tissue evidence="1">Muscle</tissue>
    </source>
</reference>
<name>A0A5B7J6A6_PORTR</name>
<dbReference type="AlphaFoldDB" id="A0A5B7J6A6"/>
<evidence type="ECO:0000313" key="2">
    <source>
        <dbReference type="Proteomes" id="UP000324222"/>
    </source>
</evidence>